<feature type="region of interest" description="Disordered" evidence="1">
    <location>
        <begin position="117"/>
        <end position="144"/>
    </location>
</feature>
<gene>
    <name evidence="2" type="ORF">JW744_01435</name>
</gene>
<name>A0A938YTZ1_9ARCH</name>
<dbReference type="CDD" id="cd00934">
    <property type="entry name" value="PTB"/>
    <property type="match status" value="1"/>
</dbReference>
<comment type="caution">
    <text evidence="2">The sequence shown here is derived from an EMBL/GenBank/DDBJ whole genome shotgun (WGS) entry which is preliminary data.</text>
</comment>
<organism evidence="2 3">
    <name type="scientific">Candidatus Iainarchaeum sp</name>
    <dbReference type="NCBI Taxonomy" id="3101447"/>
    <lineage>
        <taxon>Archaea</taxon>
        <taxon>Candidatus Iainarchaeota</taxon>
        <taxon>Candidatus Iainarchaeia</taxon>
        <taxon>Candidatus Iainarchaeales</taxon>
        <taxon>Candidatus Iainarchaeaceae</taxon>
        <taxon>Candidatus Iainarchaeum</taxon>
    </lineage>
</organism>
<dbReference type="Proteomes" id="UP000809243">
    <property type="component" value="Unassembled WGS sequence"/>
</dbReference>
<proteinExistence type="predicted"/>
<sequence length="179" mass="20069">MPPKPITITQALKNHAPDVLKRCTCEVKLRARVKAVPMALSKKGLIFIKRGPWALYPIRLEKYKGQNVLVCVSSRGVTIVDQKSNKVLAHIPYAAIPAPLKRKAPDVPKLKAVKKAKRAKKKAKKKKVRRKPTRPAVSKPRFPLTRLHYTTTGRETYAEVVRKIEAAEREAAARTGGWP</sequence>
<protein>
    <submittedName>
        <fullName evidence="2">Uncharacterized protein</fullName>
    </submittedName>
</protein>
<evidence type="ECO:0000313" key="2">
    <source>
        <dbReference type="EMBL" id="MBN2067109.1"/>
    </source>
</evidence>
<feature type="compositionally biased region" description="Basic residues" evidence="1">
    <location>
        <begin position="117"/>
        <end position="133"/>
    </location>
</feature>
<evidence type="ECO:0000256" key="1">
    <source>
        <dbReference type="SAM" id="MobiDB-lite"/>
    </source>
</evidence>
<evidence type="ECO:0000313" key="3">
    <source>
        <dbReference type="Proteomes" id="UP000809243"/>
    </source>
</evidence>
<dbReference type="EMBL" id="JAFGDB010000025">
    <property type="protein sequence ID" value="MBN2067109.1"/>
    <property type="molecule type" value="Genomic_DNA"/>
</dbReference>
<dbReference type="AlphaFoldDB" id="A0A938YTZ1"/>
<accession>A0A938YTZ1</accession>
<reference evidence="2" key="1">
    <citation type="submission" date="2021-01" db="EMBL/GenBank/DDBJ databases">
        <title>Active Sulfur Cycling in an Early Earth Analoge.</title>
        <authorList>
            <person name="Hahn C.R."/>
            <person name="Youssef N.H."/>
            <person name="Elshahed M."/>
        </authorList>
    </citation>
    <scope>NUCLEOTIDE SEQUENCE</scope>
    <source>
        <strain evidence="2">Zod_Metabat.1151</strain>
    </source>
</reference>